<feature type="domain" description="Nicotinate phosphoribosyltransferase N-terminal" evidence="11">
    <location>
        <begin position="14"/>
        <end position="142"/>
    </location>
</feature>
<evidence type="ECO:0000259" key="10">
    <source>
        <dbReference type="Pfam" id="PF04095"/>
    </source>
</evidence>
<proteinExistence type="inferred from homology"/>
<dbReference type="Proteomes" id="UP000824107">
    <property type="component" value="Unassembled WGS sequence"/>
</dbReference>
<accession>A0A9D1M5M1</accession>
<feature type="domain" description="Nicotinate/nicotinamide phosphoribosyltransferase" evidence="10">
    <location>
        <begin position="169"/>
        <end position="311"/>
    </location>
</feature>
<organism evidence="13 14">
    <name type="scientific">Candidatus Scatocola faecipullorum</name>
    <dbReference type="NCBI Taxonomy" id="2840917"/>
    <lineage>
        <taxon>Bacteria</taxon>
        <taxon>Pseudomonadati</taxon>
        <taxon>Pseudomonadota</taxon>
        <taxon>Alphaproteobacteria</taxon>
        <taxon>Rhodospirillales</taxon>
        <taxon>Rhodospirillaceae</taxon>
        <taxon>Rhodospirillaceae incertae sedis</taxon>
        <taxon>Candidatus Scatocola</taxon>
    </lineage>
</organism>
<sequence>MTMNNLETGTPFYCDLYHLTMAQAWFLDGKHEEPKTSEAFFRRCPFNGGYLISAGLGEFLQWAEKWEVKAEDVAYLAALKGATGQPLFKKEFLDYLKGQKLRVNMQAVPEGEIVFPNEPVLSVSGPNWQVDMAEAAFLNIFNAQSLIATKAARIVQAACADGVQRPVLEFGLRRAQDMGCFLPTRAAYIGGCAGTSNVAAARYYGIPPKGTMAHSFVMSYENELDAFKAYLRGAEGNTTLLIDTYDTREGAKNAVRASRETGIPLAGVRIDSGDLAYWSHEVKRIFNEAGMPEVKLVASNDLDEHLIENLVMVQKADYDIYAAGTKLVTAYDMPALGGVFKTKSYKGAPKIKIAEGKTTIPGATNVLRIVRSGRFEGDIIMPAAENVVADGRLQENIISFNINSLNGKKADFAAGEEAYALLKPVMAEGRPVSADAVRPLDDIRAAVRENLSRLDPAYKRLVNPHVYGVGLKQELYRRQQNMVAAYLAKRERG</sequence>
<dbReference type="Pfam" id="PF17956">
    <property type="entry name" value="NAPRTase_C"/>
    <property type="match status" value="1"/>
</dbReference>
<evidence type="ECO:0000313" key="14">
    <source>
        <dbReference type="Proteomes" id="UP000824107"/>
    </source>
</evidence>
<evidence type="ECO:0000256" key="4">
    <source>
        <dbReference type="ARBA" id="ARBA00022553"/>
    </source>
</evidence>
<keyword evidence="13" id="KW-0328">Glycosyltransferase</keyword>
<keyword evidence="4" id="KW-0597">Phosphoprotein</keyword>
<evidence type="ECO:0000256" key="6">
    <source>
        <dbReference type="ARBA" id="ARBA00022642"/>
    </source>
</evidence>
<comment type="pathway">
    <text evidence="1 9">Cofactor biosynthesis; NAD(+) biosynthesis; nicotinate D-ribonucleotide from nicotinate: step 1/1.</text>
</comment>
<dbReference type="InterPro" id="IPR007229">
    <property type="entry name" value="Nic_PRibTrfase-Fam"/>
</dbReference>
<evidence type="ECO:0000256" key="1">
    <source>
        <dbReference type="ARBA" id="ARBA00004952"/>
    </source>
</evidence>
<evidence type="ECO:0000256" key="5">
    <source>
        <dbReference type="ARBA" id="ARBA00022598"/>
    </source>
</evidence>
<dbReference type="GO" id="GO:0016757">
    <property type="term" value="F:glycosyltransferase activity"/>
    <property type="evidence" value="ECO:0007669"/>
    <property type="project" value="UniProtKB-KW"/>
</dbReference>
<evidence type="ECO:0000259" key="12">
    <source>
        <dbReference type="Pfam" id="PF17956"/>
    </source>
</evidence>
<dbReference type="PANTHER" id="PTHR11098:SF1">
    <property type="entry name" value="NICOTINATE PHOSPHORIBOSYLTRANSFERASE"/>
    <property type="match status" value="1"/>
</dbReference>
<gene>
    <name evidence="13" type="primary">pncB</name>
    <name evidence="13" type="ORF">IAD20_08515</name>
</gene>
<dbReference type="InterPro" id="IPR013785">
    <property type="entry name" value="Aldolase_TIM"/>
</dbReference>
<comment type="catalytic activity">
    <reaction evidence="8 9">
        <text>5-phospho-alpha-D-ribose 1-diphosphate + nicotinate + ATP + H2O = nicotinate beta-D-ribonucleotide + ADP + phosphate + diphosphate</text>
        <dbReference type="Rhea" id="RHEA:36163"/>
        <dbReference type="ChEBI" id="CHEBI:15377"/>
        <dbReference type="ChEBI" id="CHEBI:30616"/>
        <dbReference type="ChEBI" id="CHEBI:32544"/>
        <dbReference type="ChEBI" id="CHEBI:33019"/>
        <dbReference type="ChEBI" id="CHEBI:43474"/>
        <dbReference type="ChEBI" id="CHEBI:57502"/>
        <dbReference type="ChEBI" id="CHEBI:58017"/>
        <dbReference type="ChEBI" id="CHEBI:456216"/>
        <dbReference type="EC" id="6.3.4.21"/>
    </reaction>
</comment>
<protein>
    <recommendedName>
        <fullName evidence="3 9">Nicotinate phosphoribosyltransferase</fullName>
        <ecNumber evidence="3 9">6.3.4.21</ecNumber>
    </recommendedName>
</protein>
<dbReference type="PANTHER" id="PTHR11098">
    <property type="entry name" value="NICOTINATE PHOSPHORIBOSYLTRANSFERASE"/>
    <property type="match status" value="1"/>
</dbReference>
<evidence type="ECO:0000256" key="8">
    <source>
        <dbReference type="ARBA" id="ARBA00048668"/>
    </source>
</evidence>
<dbReference type="Pfam" id="PF17767">
    <property type="entry name" value="NAPRTase_N"/>
    <property type="match status" value="1"/>
</dbReference>
<comment type="PTM">
    <text evidence="9">Transiently phosphorylated on a His residue during the reaction cycle. Phosphorylation strongly increases the affinity for substrates and increases the rate of nicotinate D-ribonucleotide production. Dephosphorylation regenerates the low-affinity form of the enzyme, leading to product release.</text>
</comment>
<name>A0A9D1M5M1_9PROT</name>
<dbReference type="InterPro" id="IPR041619">
    <property type="entry name" value="NAPRTase_C"/>
</dbReference>
<feature type="domain" description="Nicotinate phosphoribosyltransferase C-terminal" evidence="12">
    <location>
        <begin position="365"/>
        <end position="477"/>
    </location>
</feature>
<dbReference type="AlphaFoldDB" id="A0A9D1M5M1"/>
<evidence type="ECO:0000313" key="13">
    <source>
        <dbReference type="EMBL" id="HIU54104.1"/>
    </source>
</evidence>
<dbReference type="PIRSF" id="PIRSF000484">
    <property type="entry name" value="NAPRT"/>
    <property type="match status" value="1"/>
</dbReference>
<dbReference type="GO" id="GO:0034355">
    <property type="term" value="P:NAD+ biosynthetic process via the salvage pathway"/>
    <property type="evidence" value="ECO:0007669"/>
    <property type="project" value="TreeGrafter"/>
</dbReference>
<evidence type="ECO:0000256" key="3">
    <source>
        <dbReference type="ARBA" id="ARBA00013236"/>
    </source>
</evidence>
<comment type="similarity">
    <text evidence="2 9">Belongs to the NAPRTase family.</text>
</comment>
<dbReference type="InterPro" id="IPR036068">
    <property type="entry name" value="Nicotinate_pribotase-like_C"/>
</dbReference>
<reference evidence="13" key="1">
    <citation type="submission" date="2020-10" db="EMBL/GenBank/DDBJ databases">
        <authorList>
            <person name="Gilroy R."/>
        </authorList>
    </citation>
    <scope>NUCLEOTIDE SEQUENCE</scope>
    <source>
        <strain evidence="13">ChiW3-316</strain>
    </source>
</reference>
<dbReference type="SUPFAM" id="SSF54675">
    <property type="entry name" value="Nicotinate/Quinolinate PRTase N-terminal domain-like"/>
    <property type="match status" value="1"/>
</dbReference>
<dbReference type="InterPro" id="IPR041525">
    <property type="entry name" value="N/Namide_PRibTrfase"/>
</dbReference>
<comment type="function">
    <text evidence="9">Catalyzes the first step in the biosynthesis of NAD from nicotinic acid, the ATP-dependent synthesis of beta-nicotinate D-ribonucleotide from nicotinate and 5-phospho-D-ribose 1-phosphate.</text>
</comment>
<dbReference type="EMBL" id="DVNC01000059">
    <property type="protein sequence ID" value="HIU54104.1"/>
    <property type="molecule type" value="Genomic_DNA"/>
</dbReference>
<comment type="caution">
    <text evidence="13">The sequence shown here is derived from an EMBL/GenBank/DDBJ whole genome shotgun (WGS) entry which is preliminary data.</text>
</comment>
<dbReference type="Pfam" id="PF04095">
    <property type="entry name" value="NAPRTase"/>
    <property type="match status" value="1"/>
</dbReference>
<dbReference type="GO" id="GO:0004516">
    <property type="term" value="F:nicotinate phosphoribosyltransferase activity"/>
    <property type="evidence" value="ECO:0007669"/>
    <property type="project" value="UniProtKB-UniRule"/>
</dbReference>
<dbReference type="CDD" id="cd01570">
    <property type="entry name" value="NAPRTase_A"/>
    <property type="match status" value="1"/>
</dbReference>
<keyword evidence="7 9" id="KW-0808">Transferase</keyword>
<dbReference type="GO" id="GO:0005829">
    <property type="term" value="C:cytosol"/>
    <property type="evidence" value="ECO:0007669"/>
    <property type="project" value="TreeGrafter"/>
</dbReference>
<keyword evidence="6 9" id="KW-0662">Pyridine nucleotide biosynthesis</keyword>
<dbReference type="Gene3D" id="3.20.140.10">
    <property type="entry name" value="nicotinate phosphoribosyltransferase"/>
    <property type="match status" value="1"/>
</dbReference>
<dbReference type="InterPro" id="IPR040727">
    <property type="entry name" value="NAPRTase_N"/>
</dbReference>
<dbReference type="InterPro" id="IPR006405">
    <property type="entry name" value="Nic_PRibTrfase_pncB"/>
</dbReference>
<evidence type="ECO:0000256" key="2">
    <source>
        <dbReference type="ARBA" id="ARBA00010897"/>
    </source>
</evidence>
<reference evidence="13" key="2">
    <citation type="journal article" date="2021" name="PeerJ">
        <title>Extensive microbial diversity within the chicken gut microbiome revealed by metagenomics and culture.</title>
        <authorList>
            <person name="Gilroy R."/>
            <person name="Ravi A."/>
            <person name="Getino M."/>
            <person name="Pursley I."/>
            <person name="Horton D.L."/>
            <person name="Alikhan N.F."/>
            <person name="Baker D."/>
            <person name="Gharbi K."/>
            <person name="Hall N."/>
            <person name="Watson M."/>
            <person name="Adriaenssens E.M."/>
            <person name="Foster-Nyarko E."/>
            <person name="Jarju S."/>
            <person name="Secka A."/>
            <person name="Antonio M."/>
            <person name="Oren A."/>
            <person name="Chaudhuri R.R."/>
            <person name="La Ragione R."/>
            <person name="Hildebrand F."/>
            <person name="Pallen M.J."/>
        </authorList>
    </citation>
    <scope>NUCLEOTIDE SEQUENCE</scope>
    <source>
        <strain evidence="13">ChiW3-316</strain>
    </source>
</reference>
<dbReference type="EC" id="6.3.4.21" evidence="3 9"/>
<dbReference type="SUPFAM" id="SSF51690">
    <property type="entry name" value="Nicotinate/Quinolinate PRTase C-terminal domain-like"/>
    <property type="match status" value="1"/>
</dbReference>
<evidence type="ECO:0000256" key="7">
    <source>
        <dbReference type="ARBA" id="ARBA00022679"/>
    </source>
</evidence>
<dbReference type="Gene3D" id="3.20.20.70">
    <property type="entry name" value="Aldolase class I"/>
    <property type="match status" value="1"/>
</dbReference>
<dbReference type="NCBIfam" id="TIGR01513">
    <property type="entry name" value="NAPRTase_put"/>
    <property type="match status" value="1"/>
</dbReference>
<keyword evidence="5 9" id="KW-0436">Ligase</keyword>
<evidence type="ECO:0000259" key="11">
    <source>
        <dbReference type="Pfam" id="PF17767"/>
    </source>
</evidence>
<evidence type="ECO:0000256" key="9">
    <source>
        <dbReference type="RuleBase" id="RU365100"/>
    </source>
</evidence>
<dbReference type="NCBIfam" id="NF009131">
    <property type="entry name" value="PRK12484.1"/>
    <property type="match status" value="1"/>
</dbReference>